<evidence type="ECO:0000313" key="2">
    <source>
        <dbReference type="EMBL" id="VFJ75527.1"/>
    </source>
</evidence>
<evidence type="ECO:0000259" key="1">
    <source>
        <dbReference type="Pfam" id="PF13281"/>
    </source>
</evidence>
<dbReference type="Pfam" id="PF13281">
    <property type="entry name" value="MAP3K_TRAF_bd"/>
    <property type="match status" value="1"/>
</dbReference>
<dbReference type="EMBL" id="CAADFE010000079">
    <property type="protein sequence ID" value="VFJ75527.1"/>
    <property type="molecule type" value="Genomic_DNA"/>
</dbReference>
<feature type="domain" description="MAP3K TRAFs-binding" evidence="1">
    <location>
        <begin position="81"/>
        <end position="425"/>
    </location>
</feature>
<dbReference type="InterPro" id="IPR011990">
    <property type="entry name" value="TPR-like_helical_dom_sf"/>
</dbReference>
<dbReference type="AlphaFoldDB" id="A0A450TZQ6"/>
<name>A0A450TZQ6_9GAMM</name>
<organism evidence="2">
    <name type="scientific">Candidatus Kentrum sp. FW</name>
    <dbReference type="NCBI Taxonomy" id="2126338"/>
    <lineage>
        <taxon>Bacteria</taxon>
        <taxon>Pseudomonadati</taxon>
        <taxon>Pseudomonadota</taxon>
        <taxon>Gammaproteobacteria</taxon>
        <taxon>Candidatus Kentrum</taxon>
    </lineage>
</organism>
<accession>A0A450TZQ6</accession>
<dbReference type="Gene3D" id="1.25.40.10">
    <property type="entry name" value="Tetratricopeptide repeat domain"/>
    <property type="match status" value="1"/>
</dbReference>
<proteinExistence type="predicted"/>
<gene>
    <name evidence="2" type="ORF">BECKFW1821C_GA0114237_107910</name>
</gene>
<sequence>MPKPYCFVLMPFGRKSDENGKVVEFDVVYDEIIKPAIEDAELEPIRADEEVLGGIIHKPMFERLMLCDYAVADLTTANANVFYELGIRHSARPHTTVLMAASEMRLPFDVAMLRAIPYELDKVGRPANPRAARKQLAERLIECRGPAEDSPLYQLLTDFPRPDIARLKTDIFRDVVEYSRQMKDRIRAARDEGQDAVREIEKGIARVSDADPAIVIDLFLSYRAVGDHAGMIELVDKMPGPLKQTVLVQEQLGFALNRAGRRAQAERVLKAVIDTHGPSSETNGLLGRVYKDRWEDARKAEAGPRANGYLRKAIETYLTGFEADFRDAYPGVNAVTLMEMTTPPDSRQGALIPVVTYAVERRLATKNPDYWDYATLLELAVLARDEDLASEHLESALTAEIEGWMPESTANNLRMIREIRESRGEECDWIRGIEEGLVGASR</sequence>
<protein>
    <recommendedName>
        <fullName evidence="1">MAP3K TRAFs-binding domain-containing protein</fullName>
    </recommendedName>
</protein>
<reference evidence="2" key="1">
    <citation type="submission" date="2019-02" db="EMBL/GenBank/DDBJ databases">
        <authorList>
            <person name="Gruber-Vodicka R. H."/>
            <person name="Seah K. B. B."/>
        </authorList>
    </citation>
    <scope>NUCLEOTIDE SEQUENCE</scope>
    <source>
        <strain evidence="2">BECK_BZ131</strain>
    </source>
</reference>
<dbReference type="InterPro" id="IPR025136">
    <property type="entry name" value="MAP3K_TRAF-bd"/>
</dbReference>